<organism evidence="5 6">
    <name type="scientific">Metallosphaera yellowstonensis MK1</name>
    <dbReference type="NCBI Taxonomy" id="671065"/>
    <lineage>
        <taxon>Archaea</taxon>
        <taxon>Thermoproteota</taxon>
        <taxon>Thermoprotei</taxon>
        <taxon>Sulfolobales</taxon>
        <taxon>Sulfolobaceae</taxon>
        <taxon>Metallosphaera</taxon>
    </lineage>
</organism>
<keyword evidence="1" id="KW-0547">Nucleotide-binding</keyword>
<gene>
    <name evidence="5" type="ORF">MetMK1DRAFT_00004260</name>
</gene>
<dbReference type="InterPro" id="IPR054767">
    <property type="entry name" value="Cas10-Cmr2_palm2"/>
</dbReference>
<dbReference type="Gene3D" id="1.10.3210.10">
    <property type="entry name" value="Hypothetical protein af1432"/>
    <property type="match status" value="1"/>
</dbReference>
<evidence type="ECO:0000259" key="3">
    <source>
        <dbReference type="Pfam" id="PF01966"/>
    </source>
</evidence>
<dbReference type="RefSeq" id="WP_009070181.1">
    <property type="nucleotide sequence ID" value="NZ_JH597761.1"/>
</dbReference>
<dbReference type="InterPro" id="IPR006674">
    <property type="entry name" value="HD_domain"/>
</dbReference>
<dbReference type="OrthoDB" id="44247at2157"/>
<proteinExistence type="predicted"/>
<dbReference type="eggNOG" id="arCOG02666">
    <property type="taxonomic scope" value="Archaea"/>
</dbReference>
<evidence type="ECO:0000313" key="6">
    <source>
        <dbReference type="Proteomes" id="UP000003980"/>
    </source>
</evidence>
<sequence>MSSTLRGKLVLPKFEVVMVDEDRNKRAMDSLKQVLTAFLQFTCSLQEVEDEQTRFSVLSDLLSLIYKAPMLISHAPVKESSTPTTAHEYFFTYVIARHYRDFNTGDPLNFMAELEKERKRLDALFQYVAQLREVYEALLDTPADTRPGYNFTSLAAHLELTSLMVWLLQEGSLDLNYLRLAALLHDVGKLTAPEAHVREGSQLLQGLGESCLDMKRVLDLVEKHHDRLFSLVTRSDHLASASERLKDVVEREVQKYRLRECFQMTARQAADCYSKYRNEYIEASKKIYVSVLKSVMDEGQLDDVKRDQNKLPYLSEVESATRYELREPTGTQKTLGYLVYVDFPGIQRFLTDFPKLRDISFASLFVDFMVGVYAFARIDELFRQRSKSKLPAEALLSAYGGHSMIVVRADLPKEEIAGLKIGSDKLEVNLDVRVADFASDAGIRNYNEIWEELESQAVGRFVVNWEEKVYSPGLHAVCSSCGVRPALAVDRSEDKLCERCSSVRSESKIRGFSARVDTTYLVGGTPVKPRDSAGSMDVNERAMEFIAGDREDEGRYAAVVKADGNNAGVIFRYNATFSEYLDKSFRLDYWMKKAFYDTLVKVGDKDLQARILAGVQYVGGDDLFLIMPSLISIPFLVEMFKRVEEGTGFKFKVGVVAVKKDHPVQFAYRTSNELMKSSKYRLRTKNRDEDGTVSTISCLVYSSTLATEGSVNRLKELWRGNLTFVRFDNPLDNVEGLLKLVKIDLANAVKLWRGQSPDPDVDPEDWARDKLRPLEEITGYSLRNDPWTALSYMVRQRSREDDQYVREVTDFVLKSRKVEEHGGDFTWKFPALDYREMIKTVRVGLGTKGLRP</sequence>
<evidence type="ECO:0000256" key="1">
    <source>
        <dbReference type="ARBA" id="ARBA00022741"/>
    </source>
</evidence>
<dbReference type="Pfam" id="PF22335">
    <property type="entry name" value="Cas10-Cmr2_palm2"/>
    <property type="match status" value="1"/>
</dbReference>
<evidence type="ECO:0000256" key="2">
    <source>
        <dbReference type="ARBA" id="ARBA00023118"/>
    </source>
</evidence>
<evidence type="ECO:0000259" key="4">
    <source>
        <dbReference type="Pfam" id="PF22335"/>
    </source>
</evidence>
<dbReference type="HOGENOM" id="CLU_325331_0_0_2"/>
<dbReference type="AlphaFoldDB" id="H2C0X5"/>
<feature type="domain" description="Cas10/Cmr2 second palm" evidence="4">
    <location>
        <begin position="556"/>
        <end position="686"/>
    </location>
</feature>
<evidence type="ECO:0000313" key="5">
    <source>
        <dbReference type="EMBL" id="EHP69924.1"/>
    </source>
</evidence>
<keyword evidence="2" id="KW-0051">Antiviral defense</keyword>
<dbReference type="PANTHER" id="PTHR36528:SF1">
    <property type="entry name" value="CRISPR SYSTEM SINGLE-STRAND-SPECIFIC DEOXYRIBONUCLEASE CAS10_CSM1 (SUBTYPE III-A)"/>
    <property type="match status" value="1"/>
</dbReference>
<dbReference type="Proteomes" id="UP000003980">
    <property type="component" value="Unassembled WGS sequence"/>
</dbReference>
<dbReference type="Gene3D" id="3.30.70.270">
    <property type="match status" value="1"/>
</dbReference>
<dbReference type="Pfam" id="PF01966">
    <property type="entry name" value="HD"/>
    <property type="match status" value="1"/>
</dbReference>
<dbReference type="EMBL" id="JH597761">
    <property type="protein sequence ID" value="EHP69924.1"/>
    <property type="molecule type" value="Genomic_DNA"/>
</dbReference>
<feature type="domain" description="HD" evidence="3">
    <location>
        <begin position="166"/>
        <end position="229"/>
    </location>
</feature>
<name>H2C0X5_9CREN</name>
<dbReference type="GO" id="GO:0000166">
    <property type="term" value="F:nucleotide binding"/>
    <property type="evidence" value="ECO:0007669"/>
    <property type="project" value="UniProtKB-KW"/>
</dbReference>
<dbReference type="InterPro" id="IPR052117">
    <property type="entry name" value="Cas10/Csm1_subtype-III-A"/>
</dbReference>
<protein>
    <submittedName>
        <fullName evidence="5">HD domain-containing protein</fullName>
    </submittedName>
</protein>
<reference evidence="5 6" key="1">
    <citation type="submission" date="2012-01" db="EMBL/GenBank/DDBJ databases">
        <title>Improved High-Quality Draft sequence of Metallosphaera yellowstonensis MK1.</title>
        <authorList>
            <consortium name="US DOE Joint Genome Institute"/>
            <person name="Lucas S."/>
            <person name="Han J."/>
            <person name="Cheng J.-F."/>
            <person name="Goodwin L."/>
            <person name="Pitluck S."/>
            <person name="Peters L."/>
            <person name="Teshima H."/>
            <person name="Detter J.C."/>
            <person name="Han C."/>
            <person name="Tapia R."/>
            <person name="Land M."/>
            <person name="Hauser L."/>
            <person name="Kyrpides N."/>
            <person name="Kozubal M."/>
            <person name="Macur R.E."/>
            <person name="Jay Z."/>
            <person name="Inskeep W."/>
            <person name="Woyke T."/>
        </authorList>
    </citation>
    <scope>NUCLEOTIDE SEQUENCE [LARGE SCALE GENOMIC DNA]</scope>
    <source>
        <strain evidence="5 6">MK1</strain>
    </source>
</reference>
<keyword evidence="6" id="KW-1185">Reference proteome</keyword>
<dbReference type="GO" id="GO:0051607">
    <property type="term" value="P:defense response to virus"/>
    <property type="evidence" value="ECO:0007669"/>
    <property type="project" value="UniProtKB-KW"/>
</dbReference>
<dbReference type="STRING" id="671065.MetMK1DRAFT_00004260"/>
<dbReference type="PANTHER" id="PTHR36528">
    <property type="entry name" value="CRISPR SYSTEM SINGLE-STRAND-SPECIFIC DEOXYRIBONUCLEASE CAS10/CSM1 (SUBTYPE III-A)"/>
    <property type="match status" value="1"/>
</dbReference>
<dbReference type="InterPro" id="IPR043128">
    <property type="entry name" value="Rev_trsase/Diguanyl_cyclase"/>
</dbReference>
<dbReference type="SUPFAM" id="SSF109604">
    <property type="entry name" value="HD-domain/PDEase-like"/>
    <property type="match status" value="1"/>
</dbReference>
<accession>H2C0X5</accession>